<dbReference type="InterPro" id="IPR027483">
    <property type="entry name" value="PInositol-4-P-4/5-kinase_C_sf"/>
</dbReference>
<dbReference type="Gene3D" id="3.30.810.10">
    <property type="entry name" value="2-Layer Sandwich"/>
    <property type="match status" value="1"/>
</dbReference>
<feature type="transmembrane region" description="Helical" evidence="2">
    <location>
        <begin position="184"/>
        <end position="211"/>
    </location>
</feature>
<dbReference type="SMART" id="SM00330">
    <property type="entry name" value="PIPKc"/>
    <property type="match status" value="1"/>
</dbReference>
<evidence type="ECO:0000256" key="2">
    <source>
        <dbReference type="SAM" id="Phobius"/>
    </source>
</evidence>
<organism evidence="4 5">
    <name type="scientific">Stentor coeruleus</name>
    <dbReference type="NCBI Taxonomy" id="5963"/>
    <lineage>
        <taxon>Eukaryota</taxon>
        <taxon>Sar</taxon>
        <taxon>Alveolata</taxon>
        <taxon>Ciliophora</taxon>
        <taxon>Postciliodesmatophora</taxon>
        <taxon>Heterotrichea</taxon>
        <taxon>Heterotrichida</taxon>
        <taxon>Stentoridae</taxon>
        <taxon>Stentor</taxon>
    </lineage>
</organism>
<protein>
    <recommendedName>
        <fullName evidence="3">PIPK domain-containing protein</fullName>
    </recommendedName>
</protein>
<evidence type="ECO:0000259" key="3">
    <source>
        <dbReference type="PROSITE" id="PS51455"/>
    </source>
</evidence>
<keyword evidence="2" id="KW-0812">Transmembrane</keyword>
<name>A0A1R2B8V8_9CILI</name>
<reference evidence="4 5" key="1">
    <citation type="submission" date="2016-11" db="EMBL/GenBank/DDBJ databases">
        <title>The macronuclear genome of Stentor coeruleus: a giant cell with tiny introns.</title>
        <authorList>
            <person name="Slabodnick M."/>
            <person name="Ruby J.G."/>
            <person name="Reiff S.B."/>
            <person name="Swart E.C."/>
            <person name="Gosai S."/>
            <person name="Prabakaran S."/>
            <person name="Witkowska E."/>
            <person name="Larue G.E."/>
            <person name="Fisher S."/>
            <person name="Freeman R.M."/>
            <person name="Gunawardena J."/>
            <person name="Chu W."/>
            <person name="Stover N.A."/>
            <person name="Gregory B.D."/>
            <person name="Nowacki M."/>
            <person name="Derisi J."/>
            <person name="Roy S.W."/>
            <person name="Marshall W.F."/>
            <person name="Sood P."/>
        </authorList>
    </citation>
    <scope>NUCLEOTIDE SEQUENCE [LARGE SCALE GENOMIC DNA]</scope>
    <source>
        <strain evidence="4">WM001</strain>
    </source>
</reference>
<feature type="transmembrane region" description="Helical" evidence="2">
    <location>
        <begin position="223"/>
        <end position="241"/>
    </location>
</feature>
<dbReference type="Pfam" id="PF01504">
    <property type="entry name" value="PIP5K"/>
    <property type="match status" value="2"/>
</dbReference>
<dbReference type="PANTHER" id="PTHR23086">
    <property type="entry name" value="PHOSPHATIDYLINOSITOL-4-PHOSPHATE 5-KINASE"/>
    <property type="match status" value="1"/>
</dbReference>
<gene>
    <name evidence="4" type="ORF">SteCoe_28151</name>
</gene>
<dbReference type="GO" id="GO:0046854">
    <property type="term" value="P:phosphatidylinositol phosphate biosynthetic process"/>
    <property type="evidence" value="ECO:0007669"/>
    <property type="project" value="TreeGrafter"/>
</dbReference>
<evidence type="ECO:0000256" key="1">
    <source>
        <dbReference type="PROSITE-ProRule" id="PRU00781"/>
    </source>
</evidence>
<dbReference type="PROSITE" id="PS51455">
    <property type="entry name" value="PIPK"/>
    <property type="match status" value="1"/>
</dbReference>
<dbReference type="GO" id="GO:0005524">
    <property type="term" value="F:ATP binding"/>
    <property type="evidence" value="ECO:0007669"/>
    <property type="project" value="UniProtKB-UniRule"/>
</dbReference>
<keyword evidence="2" id="KW-0472">Membrane</keyword>
<dbReference type="PANTHER" id="PTHR23086:SF8">
    <property type="entry name" value="PHOSPHATIDYLINOSITOL 5-PHOSPHATE 4-KINASE, ISOFORM A"/>
    <property type="match status" value="1"/>
</dbReference>
<comment type="caution">
    <text evidence="4">The sequence shown here is derived from an EMBL/GenBank/DDBJ whole genome shotgun (WGS) entry which is preliminary data.</text>
</comment>
<keyword evidence="1" id="KW-0067">ATP-binding</keyword>
<feature type="transmembrane region" description="Helical" evidence="2">
    <location>
        <begin position="113"/>
        <end position="132"/>
    </location>
</feature>
<dbReference type="Gene3D" id="1.20.1070.10">
    <property type="entry name" value="Rhodopsin 7-helix transmembrane proteins"/>
    <property type="match status" value="1"/>
</dbReference>
<dbReference type="GO" id="GO:0005886">
    <property type="term" value="C:plasma membrane"/>
    <property type="evidence" value="ECO:0007669"/>
    <property type="project" value="TreeGrafter"/>
</dbReference>
<proteinExistence type="predicted"/>
<feature type="domain" description="PIPK" evidence="3">
    <location>
        <begin position="289"/>
        <end position="607"/>
    </location>
</feature>
<dbReference type="EMBL" id="MPUH01000838">
    <property type="protein sequence ID" value="OMJ73206.1"/>
    <property type="molecule type" value="Genomic_DNA"/>
</dbReference>
<accession>A0A1R2B8V8</accession>
<evidence type="ECO:0000313" key="5">
    <source>
        <dbReference type="Proteomes" id="UP000187209"/>
    </source>
</evidence>
<dbReference type="SUPFAM" id="SSF56104">
    <property type="entry name" value="SAICAR synthase-like"/>
    <property type="match status" value="1"/>
</dbReference>
<dbReference type="GO" id="GO:0016308">
    <property type="term" value="F:1-phosphatidylinositol-4-phosphate 5-kinase activity"/>
    <property type="evidence" value="ECO:0007669"/>
    <property type="project" value="TreeGrafter"/>
</dbReference>
<dbReference type="Proteomes" id="UP000187209">
    <property type="component" value="Unassembled WGS sequence"/>
</dbReference>
<dbReference type="OrthoDB" id="70770at2759"/>
<keyword evidence="1" id="KW-0418">Kinase</keyword>
<dbReference type="Gene3D" id="3.30.800.10">
    <property type="entry name" value="Phosphatidylinositol Phosphate Kinase II Beta"/>
    <property type="match status" value="1"/>
</dbReference>
<dbReference type="InterPro" id="IPR002498">
    <property type="entry name" value="PInositol-4-P-4/5-kinase_core"/>
</dbReference>
<dbReference type="InterPro" id="IPR023610">
    <property type="entry name" value="PInositol-4/5-P-5/4-kinase"/>
</dbReference>
<dbReference type="AlphaFoldDB" id="A0A1R2B8V8"/>
<feature type="transmembrane region" description="Helical" evidence="2">
    <location>
        <begin position="71"/>
        <end position="93"/>
    </location>
</feature>
<feature type="transmembrane region" description="Helical" evidence="2">
    <location>
        <begin position="152"/>
        <end position="172"/>
    </location>
</feature>
<keyword evidence="1" id="KW-0808">Transferase</keyword>
<dbReference type="CDD" id="cd00139">
    <property type="entry name" value="PIPKc"/>
    <property type="match status" value="1"/>
</dbReference>
<dbReference type="InterPro" id="IPR027484">
    <property type="entry name" value="PInositol-4-P-5-kinase_N"/>
</dbReference>
<feature type="transmembrane region" description="Helical" evidence="2">
    <location>
        <begin position="6"/>
        <end position="29"/>
    </location>
</feature>
<keyword evidence="5" id="KW-1185">Reference proteome</keyword>
<sequence length="607" mass="70643">MAINYELGVAILGSISIIVTIIFVIISFLIDQLRKHPGKLVFYQCILQIIYDLHFVLVDSFYMKIPSSLCQYFGFVFTFCYFLAWNYNTCLALEIYFKLKETTNTSYKKRNKMYHIISWTVALALNSIIAVVKNFGPTSYGTCFVAKQTYGHFVEIFPVVINFPLLVTFSIFSIKEVTKTYESFVVSVAVSNMVLSLTLTISNIFSFIIIFDEDSVTSSDLHIGAMIGACSGLTLSCSRLFSKSLYKKIRKLVRKKRNHINISLQEYMQEGFFQDESSADIFRSTIWNLNEFFENLTKKTIAEILITLYLRYANEAEVMHIKKLMISYSKEKYDSLLEYFPYINHLYNPSCLIIEYNPDIFAEIRNNTGFDSTSLSQTLIQLENFTNIKAEGTNKGGKSGSFFFTTSDGNIIMKTIRREERKNFINNMLKYYGYHVLHHDSRLVRVLGVFKVFPSNLDFVIMENIIPKVEKIVVYDIKGYISENRTGEKMVKKDTDFIESSFNMNTQVKNELIKVLEEDMILLRYMSVMDYSVLIGHCQDVMKITSRYLVNGHDGFLLVGIIDIFQEYNFRKNCEHKVRRFFTRKDISCIDPDAYYRRLFDFLVKHL</sequence>
<keyword evidence="2" id="KW-1133">Transmembrane helix</keyword>
<keyword evidence="1" id="KW-0547">Nucleotide-binding</keyword>
<evidence type="ECO:0000313" key="4">
    <source>
        <dbReference type="EMBL" id="OMJ73206.1"/>
    </source>
</evidence>